<dbReference type="PROSITE" id="PS51294">
    <property type="entry name" value="HTH_MYB"/>
    <property type="match status" value="2"/>
</dbReference>
<keyword evidence="9" id="KW-1185">Reference proteome</keyword>
<feature type="domain" description="Myb-like" evidence="6">
    <location>
        <begin position="24"/>
        <end position="76"/>
    </location>
</feature>
<dbReference type="SUPFAM" id="SSF46689">
    <property type="entry name" value="Homeodomain-like"/>
    <property type="match status" value="1"/>
</dbReference>
<feature type="domain" description="HTH myb-type" evidence="7">
    <location>
        <begin position="24"/>
        <end position="76"/>
    </location>
</feature>
<evidence type="ECO:0000259" key="6">
    <source>
        <dbReference type="PROSITE" id="PS50090"/>
    </source>
</evidence>
<evidence type="ECO:0000259" key="7">
    <source>
        <dbReference type="PROSITE" id="PS51294"/>
    </source>
</evidence>
<feature type="non-terminal residue" evidence="8">
    <location>
        <position position="653"/>
    </location>
</feature>
<dbReference type="Proteomes" id="UP001497512">
    <property type="component" value="Chromosome 1"/>
</dbReference>
<evidence type="ECO:0000256" key="2">
    <source>
        <dbReference type="ARBA" id="ARBA00022737"/>
    </source>
</evidence>
<evidence type="ECO:0000313" key="8">
    <source>
        <dbReference type="EMBL" id="CAK9190624.1"/>
    </source>
</evidence>
<dbReference type="InterPro" id="IPR001005">
    <property type="entry name" value="SANT/Myb"/>
</dbReference>
<dbReference type="EMBL" id="OZ019893">
    <property type="protein sequence ID" value="CAK9190624.1"/>
    <property type="molecule type" value="Genomic_DNA"/>
</dbReference>
<evidence type="ECO:0008006" key="10">
    <source>
        <dbReference type="Google" id="ProtNLM"/>
    </source>
</evidence>
<feature type="region of interest" description="Disordered" evidence="5">
    <location>
        <begin position="1"/>
        <end position="28"/>
    </location>
</feature>
<feature type="compositionally biased region" description="Polar residues" evidence="5">
    <location>
        <begin position="293"/>
        <end position="312"/>
    </location>
</feature>
<sequence>KERELLQNSLAKQAQGNNQPNYPGDDLRRGAWTAEEDEKLRAYVAAHGTGHWRSVGRKAGLQRCGKSCRLRWTNYLRPNIRHGSFTPDEEDLIVKLHSSLGSRWSLIAAKMPGRTDNDIKNHWNTRLKKKLCNMGIDPVTHKPISELLRDIAGTMDGSAGNPMMVAAGEEARRCFSDNLLRKAVRDYTRTSSAPGGQSKYDSISCAATDFNLVQSSDPVSLRQPAADHCDVSAIAHSSLIQNEAAEDLHSWDRSITSTSNCNMTGQADNSACSEEDAAVDLSRSNSRSPSRSTMQNLVNSSPSRSSKNNMQQQGSCFRAAIISTATDHHHPSCDEVASCRQQNLIDPHHADAAISCPTTPAGTFHLPAASASSTKENLMNPLEMGSQSSSCTDNPDSAVIKEMHEISRQFLPAASGRTSWRSSNSQQQQLVRPALHFLPDSTTLPCWRTLMNTGTSSCTTTTSGTAAVLDELAVPSCTSSKHVPSRFSTESNLLQIKRQLQPFNFAEADTTHFSHSMDFKRPHLMDHPGQDHHHHHVLSSSRSQYNSNPAAGFTLQASHAPGSELPGAYLSLREPLSPTCYTPGAAAATGAITAPAQLVSNFAAGPFTSFGTGPSISSFLSGPTSANPGTTGMRIGHHYDLQSPRVVLWDFQE</sequence>
<organism evidence="8 9">
    <name type="scientific">Sphagnum troendelagicum</name>
    <dbReference type="NCBI Taxonomy" id="128251"/>
    <lineage>
        <taxon>Eukaryota</taxon>
        <taxon>Viridiplantae</taxon>
        <taxon>Streptophyta</taxon>
        <taxon>Embryophyta</taxon>
        <taxon>Bryophyta</taxon>
        <taxon>Sphagnophytina</taxon>
        <taxon>Sphagnopsida</taxon>
        <taxon>Sphagnales</taxon>
        <taxon>Sphagnaceae</taxon>
        <taxon>Sphagnum</taxon>
    </lineage>
</organism>
<feature type="compositionally biased region" description="Low complexity" evidence="5">
    <location>
        <begin position="282"/>
        <end position="292"/>
    </location>
</feature>
<dbReference type="PANTHER" id="PTHR47994">
    <property type="entry name" value="F14D16.11-RELATED"/>
    <property type="match status" value="1"/>
</dbReference>
<accession>A0ABP0T9Z2</accession>
<comment type="subcellular location">
    <subcellularLocation>
        <location evidence="1">Nucleus</location>
    </subcellularLocation>
</comment>
<feature type="compositionally biased region" description="Polar residues" evidence="5">
    <location>
        <begin position="1"/>
        <end position="21"/>
    </location>
</feature>
<gene>
    <name evidence="8" type="ORF">CSSPTR1EN2_LOCUS983</name>
</gene>
<feature type="domain" description="HTH myb-type" evidence="7">
    <location>
        <begin position="77"/>
        <end position="131"/>
    </location>
</feature>
<keyword evidence="2" id="KW-0677">Repeat</keyword>
<proteinExistence type="predicted"/>
<evidence type="ECO:0000256" key="1">
    <source>
        <dbReference type="ARBA" id="ARBA00004123"/>
    </source>
</evidence>
<evidence type="ECO:0000313" key="9">
    <source>
        <dbReference type="Proteomes" id="UP001497512"/>
    </source>
</evidence>
<dbReference type="PANTHER" id="PTHR47994:SF5">
    <property type="entry name" value="F14D16.11-RELATED"/>
    <property type="match status" value="1"/>
</dbReference>
<dbReference type="Pfam" id="PF00249">
    <property type="entry name" value="Myb_DNA-binding"/>
    <property type="match status" value="2"/>
</dbReference>
<dbReference type="CDD" id="cd00167">
    <property type="entry name" value="SANT"/>
    <property type="match status" value="2"/>
</dbReference>
<reference evidence="8 9" key="1">
    <citation type="submission" date="2024-02" db="EMBL/GenBank/DDBJ databases">
        <authorList>
            <consortium name="ELIXIR-Norway"/>
            <consortium name="Elixir Norway"/>
        </authorList>
    </citation>
    <scope>NUCLEOTIDE SEQUENCE [LARGE SCALE GENOMIC DNA]</scope>
</reference>
<name>A0ABP0T9Z2_9BRYO</name>
<dbReference type="PROSITE" id="PS50090">
    <property type="entry name" value="MYB_LIKE"/>
    <property type="match status" value="2"/>
</dbReference>
<evidence type="ECO:0000256" key="4">
    <source>
        <dbReference type="ARBA" id="ARBA00023242"/>
    </source>
</evidence>
<feature type="domain" description="Myb-like" evidence="6">
    <location>
        <begin position="77"/>
        <end position="127"/>
    </location>
</feature>
<keyword evidence="3" id="KW-0238">DNA-binding</keyword>
<dbReference type="InterPro" id="IPR015495">
    <property type="entry name" value="Myb_TF_plants"/>
</dbReference>
<evidence type="ECO:0000256" key="5">
    <source>
        <dbReference type="SAM" id="MobiDB-lite"/>
    </source>
</evidence>
<dbReference type="InterPro" id="IPR009057">
    <property type="entry name" value="Homeodomain-like_sf"/>
</dbReference>
<dbReference type="InterPro" id="IPR017930">
    <property type="entry name" value="Myb_dom"/>
</dbReference>
<protein>
    <recommendedName>
        <fullName evidence="10">Transcription factor</fullName>
    </recommendedName>
</protein>
<keyword evidence="4" id="KW-0539">Nucleus</keyword>
<dbReference type="Gene3D" id="1.10.10.60">
    <property type="entry name" value="Homeodomain-like"/>
    <property type="match status" value="2"/>
</dbReference>
<dbReference type="SMART" id="SM00717">
    <property type="entry name" value="SANT"/>
    <property type="match status" value="2"/>
</dbReference>
<evidence type="ECO:0000256" key="3">
    <source>
        <dbReference type="ARBA" id="ARBA00023125"/>
    </source>
</evidence>
<feature type="region of interest" description="Disordered" evidence="5">
    <location>
        <begin position="264"/>
        <end position="312"/>
    </location>
</feature>